<dbReference type="Proteomes" id="UP001597052">
    <property type="component" value="Unassembled WGS sequence"/>
</dbReference>
<accession>A0ABD6D837</accession>
<organism evidence="1 2">
    <name type="scientific">Halohasta litorea</name>
    <dbReference type="NCBI Taxonomy" id="869891"/>
    <lineage>
        <taxon>Archaea</taxon>
        <taxon>Methanobacteriati</taxon>
        <taxon>Methanobacteriota</taxon>
        <taxon>Stenosarchaea group</taxon>
        <taxon>Halobacteria</taxon>
        <taxon>Halobacteriales</taxon>
        <taxon>Haloferacaceae</taxon>
        <taxon>Halohasta</taxon>
    </lineage>
</organism>
<evidence type="ECO:0000313" key="2">
    <source>
        <dbReference type="Proteomes" id="UP001597052"/>
    </source>
</evidence>
<dbReference type="AlphaFoldDB" id="A0ABD6D837"/>
<dbReference type="RefSeq" id="WP_256396894.1">
    <property type="nucleotide sequence ID" value="NZ_JANHDJ010000005.1"/>
</dbReference>
<reference evidence="1 2" key="1">
    <citation type="journal article" date="2019" name="Int. J. Syst. Evol. Microbiol.">
        <title>The Global Catalogue of Microorganisms (GCM) 10K type strain sequencing project: providing services to taxonomists for standard genome sequencing and annotation.</title>
        <authorList>
            <consortium name="The Broad Institute Genomics Platform"/>
            <consortium name="The Broad Institute Genome Sequencing Center for Infectious Disease"/>
            <person name="Wu L."/>
            <person name="Ma J."/>
        </authorList>
    </citation>
    <scope>NUCLEOTIDE SEQUENCE [LARGE SCALE GENOMIC DNA]</scope>
    <source>
        <strain evidence="1 2">CGMCC 1.10593</strain>
    </source>
</reference>
<evidence type="ECO:0008006" key="3">
    <source>
        <dbReference type="Google" id="ProtNLM"/>
    </source>
</evidence>
<proteinExistence type="predicted"/>
<dbReference type="EMBL" id="JBHUDM010000002">
    <property type="protein sequence ID" value="MFD1641502.1"/>
    <property type="molecule type" value="Genomic_DNA"/>
</dbReference>
<gene>
    <name evidence="1" type="ORF">ACFSBW_06400</name>
</gene>
<comment type="caution">
    <text evidence="1">The sequence shown here is derived from an EMBL/GenBank/DDBJ whole genome shotgun (WGS) entry which is preliminary data.</text>
</comment>
<evidence type="ECO:0000313" key="1">
    <source>
        <dbReference type="EMBL" id="MFD1641502.1"/>
    </source>
</evidence>
<protein>
    <recommendedName>
        <fullName evidence="3">ParB-like nuclease domain-containing protein</fullName>
    </recommendedName>
</protein>
<keyword evidence="2" id="KW-1185">Reference proteome</keyword>
<name>A0ABD6D837_9EURY</name>
<sequence>MALRNTRQSGNPSLPERAFDVYDRTGIGGVLRKTVSYVLFKNRYVGQIHHRGDTLLHSYRHYRHPYKYSDADPYKIIYVDPERIEYKLRLEDPDRDVGYFYWWDERNRVYDGPWDRQRADFLEFHNTLYDCFESHFVDGVPWEETTFIQQQFELVDRGETTWHSCSSRQDVRDRCGRLDRVWNDITTNGYRRQAVVNDVPDWRKDFAEVMVNVGRDGELLQNSDGKHRLMMAKLAGIDEIPVYVIVRHKQWQQLRNAIRDGGVDDYPAHPDLADLTDGAER</sequence>